<feature type="transmembrane region" description="Helical" evidence="2">
    <location>
        <begin position="6"/>
        <end position="28"/>
    </location>
</feature>
<dbReference type="Proteomes" id="UP000092666">
    <property type="component" value="Unassembled WGS sequence"/>
</dbReference>
<reference evidence="5" key="2">
    <citation type="submission" date="2013-12" db="EMBL/GenBank/DDBJ databases">
        <title>Evolution of pathogenesis and genome organization in the Tremellales.</title>
        <authorList>
            <person name="Cuomo C."/>
            <person name="Litvintseva A."/>
            <person name="Heitman J."/>
            <person name="Chen Y."/>
            <person name="Sun S."/>
            <person name="Springer D."/>
            <person name="Dromer F."/>
            <person name="Young S."/>
            <person name="Zeng Q."/>
            <person name="Chapman S."/>
            <person name="Gujja S."/>
            <person name="Saif S."/>
            <person name="Birren B."/>
        </authorList>
    </citation>
    <scope>NUCLEOTIDE SEQUENCE [LARGE SCALE GENOMIC DNA]</scope>
    <source>
        <strain evidence="5">BCC8398</strain>
    </source>
</reference>
<proteinExistence type="predicted"/>
<dbReference type="Gene3D" id="3.50.50.60">
    <property type="entry name" value="FAD/NAD(P)-binding domain"/>
    <property type="match status" value="2"/>
</dbReference>
<evidence type="ECO:0000256" key="1">
    <source>
        <dbReference type="SAM" id="MobiDB-lite"/>
    </source>
</evidence>
<evidence type="ECO:0000259" key="3">
    <source>
        <dbReference type="Pfam" id="PF01266"/>
    </source>
</evidence>
<dbReference type="PANTHER" id="PTHR13847">
    <property type="entry name" value="SARCOSINE DEHYDROGENASE-RELATED"/>
    <property type="match status" value="1"/>
</dbReference>
<keyword evidence="2" id="KW-1133">Transmembrane helix</keyword>
<name>A0A1B9GZP4_9TREE</name>
<dbReference type="Gene3D" id="3.30.9.10">
    <property type="entry name" value="D-Amino Acid Oxidase, subunit A, domain 2"/>
    <property type="match status" value="2"/>
</dbReference>
<dbReference type="GO" id="GO:0005829">
    <property type="term" value="C:cytosol"/>
    <property type="evidence" value="ECO:0007669"/>
    <property type="project" value="GOC"/>
</dbReference>
<dbReference type="PANTHER" id="PTHR13847:SF150">
    <property type="entry name" value="OXIDOREDUCTASE TDA3-RELATED"/>
    <property type="match status" value="1"/>
</dbReference>
<dbReference type="GO" id="GO:0042147">
    <property type="term" value="P:retrograde transport, endosome to Golgi"/>
    <property type="evidence" value="ECO:0007669"/>
    <property type="project" value="TreeGrafter"/>
</dbReference>
<dbReference type="STRING" id="1296120.A0A1B9GZP4"/>
<organism evidence="4 5">
    <name type="scientific">Kwoniella heveanensis BCC8398</name>
    <dbReference type="NCBI Taxonomy" id="1296120"/>
    <lineage>
        <taxon>Eukaryota</taxon>
        <taxon>Fungi</taxon>
        <taxon>Dikarya</taxon>
        <taxon>Basidiomycota</taxon>
        <taxon>Agaricomycotina</taxon>
        <taxon>Tremellomycetes</taxon>
        <taxon>Tremellales</taxon>
        <taxon>Cryptococcaceae</taxon>
        <taxon>Kwoniella</taxon>
    </lineage>
</organism>
<keyword evidence="2" id="KW-0472">Membrane</keyword>
<evidence type="ECO:0000313" key="4">
    <source>
        <dbReference type="EMBL" id="OCF36493.1"/>
    </source>
</evidence>
<dbReference type="InterPro" id="IPR036188">
    <property type="entry name" value="FAD/NAD-bd_sf"/>
</dbReference>
<feature type="region of interest" description="Disordered" evidence="1">
    <location>
        <begin position="171"/>
        <end position="198"/>
    </location>
</feature>
<sequence>MSPPVAAPSNILIIGGGIAGVSTAYFLACHPLRSASTKITLVEGTKVAAAASGKSGGFLAKDWHGSATADLSAMSYDLHKNLAEEFGGKENWGYRTVDTLSIETDATRKSKRSSPLKWLPEGLVHSSRSLGSHTTTAQVHPGQFTEFFSSKFLEKPSTSLIIGQATSLSLKDDGSPKSVGVNKKHGSDSDSEKSSEDQHIEVDADVVVLAAGPWTGSLADKLLGNKIGGRLGVTGHRAHSVVLRTKEELSATCLFTSMTMADGSAGEPEVYARPDGGCGAGDDEPLPPTAAHVKPSASAIKKLHGQAQSLSPVFTQDQNVEVVAEQACYLPIADRGRPLVGKVRGVEGVYIGSGLSCWGITQGPGTGKVLAEMILDGKAKSADVSKLAP</sequence>
<dbReference type="Pfam" id="PF01266">
    <property type="entry name" value="DAO"/>
    <property type="match status" value="1"/>
</dbReference>
<feature type="compositionally biased region" description="Basic and acidic residues" evidence="1">
    <location>
        <begin position="185"/>
        <end position="198"/>
    </location>
</feature>
<evidence type="ECO:0000256" key="2">
    <source>
        <dbReference type="SAM" id="Phobius"/>
    </source>
</evidence>
<keyword evidence="5" id="KW-1185">Reference proteome</keyword>
<dbReference type="SUPFAM" id="SSF51905">
    <property type="entry name" value="FAD/NAD(P)-binding domain"/>
    <property type="match status" value="1"/>
</dbReference>
<dbReference type="EMBL" id="KI669495">
    <property type="protein sequence ID" value="OCF36493.1"/>
    <property type="molecule type" value="Genomic_DNA"/>
</dbReference>
<dbReference type="InterPro" id="IPR006076">
    <property type="entry name" value="FAD-dep_OxRdtase"/>
</dbReference>
<evidence type="ECO:0000313" key="5">
    <source>
        <dbReference type="Proteomes" id="UP000092666"/>
    </source>
</evidence>
<dbReference type="GO" id="GO:0005770">
    <property type="term" value="C:late endosome"/>
    <property type="evidence" value="ECO:0007669"/>
    <property type="project" value="TreeGrafter"/>
</dbReference>
<keyword evidence="2" id="KW-0812">Transmembrane</keyword>
<dbReference type="AlphaFoldDB" id="A0A1B9GZP4"/>
<accession>A0A1B9GZP4</accession>
<feature type="domain" description="FAD dependent oxidoreductase" evidence="3">
    <location>
        <begin position="11"/>
        <end position="373"/>
    </location>
</feature>
<dbReference type="OrthoDB" id="498204at2759"/>
<reference evidence="4 5" key="1">
    <citation type="submission" date="2013-07" db="EMBL/GenBank/DDBJ databases">
        <title>The Genome Sequence of Cryptococcus heveanensis BCC8398.</title>
        <authorList>
            <consortium name="The Broad Institute Genome Sequencing Platform"/>
            <person name="Cuomo C."/>
            <person name="Litvintseva A."/>
            <person name="Chen Y."/>
            <person name="Heitman J."/>
            <person name="Sun S."/>
            <person name="Springer D."/>
            <person name="Dromer F."/>
            <person name="Young S.K."/>
            <person name="Zeng Q."/>
            <person name="Gargeya S."/>
            <person name="Fitzgerald M."/>
            <person name="Abouelleil A."/>
            <person name="Alvarado L."/>
            <person name="Berlin A.M."/>
            <person name="Chapman S.B."/>
            <person name="Dewar J."/>
            <person name="Goldberg J."/>
            <person name="Griggs A."/>
            <person name="Gujja S."/>
            <person name="Hansen M."/>
            <person name="Howarth C."/>
            <person name="Imamovic A."/>
            <person name="Larimer J."/>
            <person name="McCowan C."/>
            <person name="Murphy C."/>
            <person name="Pearson M."/>
            <person name="Priest M."/>
            <person name="Roberts A."/>
            <person name="Saif S."/>
            <person name="Shea T."/>
            <person name="Sykes S."/>
            <person name="Wortman J."/>
            <person name="Nusbaum C."/>
            <person name="Birren B."/>
        </authorList>
    </citation>
    <scope>NUCLEOTIDE SEQUENCE [LARGE SCALE GENOMIC DNA]</scope>
    <source>
        <strain evidence="4 5">BCC8398</strain>
    </source>
</reference>
<protein>
    <submittedName>
        <fullName evidence="4">Cytoplasmic protein</fullName>
    </submittedName>
</protein>
<gene>
    <name evidence="4" type="ORF">I316_01742</name>
</gene>